<dbReference type="RefSeq" id="XP_006866474.1">
    <property type="nucleotide sequence ID" value="XM_006866412.1"/>
</dbReference>
<name>A0A9B0WQN5_CHRAS</name>
<protein>
    <submittedName>
        <fullName evidence="3">Spermatogenesis-associated protein 21-like</fullName>
    </submittedName>
</protein>
<organism evidence="2 3">
    <name type="scientific">Chrysochloris asiatica</name>
    <name type="common">Cape golden mole</name>
    <dbReference type="NCBI Taxonomy" id="185453"/>
    <lineage>
        <taxon>Eukaryota</taxon>
        <taxon>Metazoa</taxon>
        <taxon>Chordata</taxon>
        <taxon>Craniata</taxon>
        <taxon>Vertebrata</taxon>
        <taxon>Euteleostomi</taxon>
        <taxon>Mammalia</taxon>
        <taxon>Eutheria</taxon>
        <taxon>Afrotheria</taxon>
        <taxon>Chrysochloridae</taxon>
        <taxon>Chrysochlorinae</taxon>
        <taxon>Chrysochloris</taxon>
    </lineage>
</organism>
<evidence type="ECO:0000313" key="2">
    <source>
        <dbReference type="Proteomes" id="UP000504623"/>
    </source>
</evidence>
<dbReference type="Proteomes" id="UP000504623">
    <property type="component" value="Unplaced"/>
</dbReference>
<feature type="compositionally biased region" description="Basic and acidic residues" evidence="1">
    <location>
        <begin position="143"/>
        <end position="154"/>
    </location>
</feature>
<dbReference type="AlphaFoldDB" id="A0A9B0WQN5"/>
<feature type="compositionally biased region" description="Polar residues" evidence="1">
    <location>
        <begin position="160"/>
        <end position="170"/>
    </location>
</feature>
<dbReference type="OrthoDB" id="9837657at2759"/>
<keyword evidence="2" id="KW-1185">Reference proteome</keyword>
<gene>
    <name evidence="3" type="primary">LOC102814218</name>
</gene>
<evidence type="ECO:0000313" key="3">
    <source>
        <dbReference type="RefSeq" id="XP_006866474.1"/>
    </source>
</evidence>
<feature type="region of interest" description="Disordered" evidence="1">
    <location>
        <begin position="1"/>
        <end position="237"/>
    </location>
</feature>
<feature type="compositionally biased region" description="Polar residues" evidence="1">
    <location>
        <begin position="127"/>
        <end position="140"/>
    </location>
</feature>
<accession>A0A9B0WQN5</accession>
<dbReference type="GeneID" id="102814218"/>
<evidence type="ECO:0000256" key="1">
    <source>
        <dbReference type="SAM" id="MobiDB-lite"/>
    </source>
</evidence>
<sequence>MDDRNALAYTEGQIKAPEAQPSPSLRTTNKKADVEPTTSETSQAVFPDAPGMDGEKQPSSTPEGSEKGPGWSAVSEEQPLELKTQELRPQEGLGKKQSSWVPNEGPEELQASQGQIKLGNKLELQSPRVSVTSDELQQWGSEEEPKNQQGRRPDPGTMEDQPSGSYQGLESQLALGHQEANGSDMKHSTEPCCTLDSCGQPLGDKSPKEVGTAHIRPQDTLPQPVPREHDEGSSQETMPLVPVVTLEEEMDNPFQPLKPEPETPKGG</sequence>
<reference evidence="3" key="1">
    <citation type="submission" date="2025-08" db="UniProtKB">
        <authorList>
            <consortium name="RefSeq"/>
        </authorList>
    </citation>
    <scope>IDENTIFICATION</scope>
    <source>
        <tissue evidence="3">Spleen</tissue>
    </source>
</reference>
<proteinExistence type="predicted"/>